<evidence type="ECO:0000256" key="9">
    <source>
        <dbReference type="PIRSR" id="PIRSR604385-2"/>
    </source>
</evidence>
<gene>
    <name evidence="12" type="ORF">ATO12_01740</name>
</gene>
<dbReference type="GO" id="GO:0005829">
    <property type="term" value="C:cytosol"/>
    <property type="evidence" value="ECO:0007669"/>
    <property type="project" value="TreeGrafter"/>
</dbReference>
<reference evidence="12 13" key="1">
    <citation type="submission" date="2014-04" db="EMBL/GenBank/DDBJ databases">
        <title>Aquimarina sp. 22II-S11-z7 Genome Sequencing.</title>
        <authorList>
            <person name="Lai Q."/>
        </authorList>
    </citation>
    <scope>NUCLEOTIDE SEQUENCE [LARGE SCALE GENOMIC DNA]</scope>
    <source>
        <strain evidence="12 13">22II-S11-z7</strain>
    </source>
</reference>
<dbReference type="NCBIfam" id="TIGR00052">
    <property type="entry name" value="nudix-type nucleoside diphosphatase, YffH/AdpP family"/>
    <property type="match status" value="1"/>
</dbReference>
<sequence length="189" mass="21652">MNYKILDENLVYDGFLKVKKAVVTHDRFHKNTPVTYSREMVDRGDSVAILLYEKDTGHLILINQFRYPTTKNGNGWLIEIPAGGLEANEDPVACAIREAEEETGYRVNDLRHITTFYATPGGSSERMYLYYAEVSEKDKIYEGGGVQEEEEDIELCKYHISQIDDLLVSGKINDAKTIIALQWFKITYK</sequence>
<dbReference type="GO" id="GO:0019693">
    <property type="term" value="P:ribose phosphate metabolic process"/>
    <property type="evidence" value="ECO:0007669"/>
    <property type="project" value="TreeGrafter"/>
</dbReference>
<feature type="short sequence motif" description="Nudix box" evidence="10">
    <location>
        <begin position="83"/>
        <end position="105"/>
    </location>
</feature>
<dbReference type="PROSITE" id="PS51462">
    <property type="entry name" value="NUDIX"/>
    <property type="match status" value="1"/>
</dbReference>
<feature type="binding site" evidence="9">
    <location>
        <position position="102"/>
    </location>
    <ligand>
        <name>Mg(2+)</name>
        <dbReference type="ChEBI" id="CHEBI:18420"/>
        <label>1</label>
    </ligand>
</feature>
<evidence type="ECO:0000313" key="12">
    <source>
        <dbReference type="EMBL" id="EZH75530.1"/>
    </source>
</evidence>
<dbReference type="GO" id="GO:0019144">
    <property type="term" value="F:ADP-sugar diphosphatase activity"/>
    <property type="evidence" value="ECO:0007669"/>
    <property type="project" value="TreeGrafter"/>
</dbReference>
<comment type="subunit">
    <text evidence="4">Homodimer.</text>
</comment>
<keyword evidence="9" id="KW-0460">Magnesium</keyword>
<dbReference type="PROSITE" id="PS00893">
    <property type="entry name" value="NUDIX_BOX"/>
    <property type="match status" value="1"/>
</dbReference>
<feature type="binding site" evidence="9">
    <location>
        <position position="151"/>
    </location>
    <ligand>
        <name>Mg(2+)</name>
        <dbReference type="ChEBI" id="CHEBI:18420"/>
        <label>2</label>
    </ligand>
</feature>
<evidence type="ECO:0000256" key="10">
    <source>
        <dbReference type="PIRSR" id="PIRSR604385-3"/>
    </source>
</evidence>
<dbReference type="Gene3D" id="3.90.79.10">
    <property type="entry name" value="Nucleoside Triphosphate Pyrophosphohydrolase"/>
    <property type="match status" value="1"/>
</dbReference>
<dbReference type="InterPro" id="IPR020084">
    <property type="entry name" value="NUDIX_hydrolase_CS"/>
</dbReference>
<dbReference type="OrthoDB" id="1523642at2"/>
<dbReference type="eggNOG" id="COG0494">
    <property type="taxonomic scope" value="Bacteria"/>
</dbReference>
<dbReference type="PANTHER" id="PTHR11839">
    <property type="entry name" value="UDP/ADP-SUGAR PYROPHOSPHATASE"/>
    <property type="match status" value="1"/>
</dbReference>
<evidence type="ECO:0000256" key="2">
    <source>
        <dbReference type="ARBA" id="ARBA00001946"/>
    </source>
</evidence>
<dbReference type="SUPFAM" id="SSF55811">
    <property type="entry name" value="Nudix"/>
    <property type="match status" value="1"/>
</dbReference>
<dbReference type="EMBL" id="AQRA01000001">
    <property type="protein sequence ID" value="EZH75530.1"/>
    <property type="molecule type" value="Genomic_DNA"/>
</dbReference>
<evidence type="ECO:0000256" key="5">
    <source>
        <dbReference type="ARBA" id="ARBA00016377"/>
    </source>
</evidence>
<comment type="caution">
    <text evidence="12">The sequence shown here is derived from an EMBL/GenBank/DDBJ whole genome shotgun (WGS) entry which is preliminary data.</text>
</comment>
<protein>
    <recommendedName>
        <fullName evidence="5">GDP-mannose pyrophosphatase</fullName>
    </recommendedName>
    <alternativeName>
        <fullName evidence="7">GDP-mannose hydrolase</fullName>
    </alternativeName>
    <alternativeName>
        <fullName evidence="8">GDPMK</fullName>
    </alternativeName>
</protein>
<evidence type="ECO:0000256" key="7">
    <source>
        <dbReference type="ARBA" id="ARBA00032162"/>
    </source>
</evidence>
<evidence type="ECO:0000259" key="11">
    <source>
        <dbReference type="PROSITE" id="PS51462"/>
    </source>
</evidence>
<proteinExistence type="inferred from homology"/>
<comment type="catalytic activity">
    <reaction evidence="1">
        <text>GDP-alpha-D-mannose + H2O = alpha-D-mannose 1-phosphate + GMP + 2 H(+)</text>
        <dbReference type="Rhea" id="RHEA:27978"/>
        <dbReference type="ChEBI" id="CHEBI:15377"/>
        <dbReference type="ChEBI" id="CHEBI:15378"/>
        <dbReference type="ChEBI" id="CHEBI:57527"/>
        <dbReference type="ChEBI" id="CHEBI:58115"/>
        <dbReference type="ChEBI" id="CHEBI:58409"/>
    </reaction>
</comment>
<dbReference type="InterPro" id="IPR000086">
    <property type="entry name" value="NUDIX_hydrolase_dom"/>
</dbReference>
<feature type="binding site" evidence="9">
    <location>
        <position position="82"/>
    </location>
    <ligand>
        <name>Mg(2+)</name>
        <dbReference type="ChEBI" id="CHEBI:18420"/>
        <label>1</label>
    </ligand>
</feature>
<organism evidence="12 13">
    <name type="scientific">Aquimarina atlantica</name>
    <dbReference type="NCBI Taxonomy" id="1317122"/>
    <lineage>
        <taxon>Bacteria</taxon>
        <taxon>Pseudomonadati</taxon>
        <taxon>Bacteroidota</taxon>
        <taxon>Flavobacteriia</taxon>
        <taxon>Flavobacteriales</taxon>
        <taxon>Flavobacteriaceae</taxon>
        <taxon>Aquimarina</taxon>
    </lineage>
</organism>
<dbReference type="AlphaFoldDB" id="A0A023BZX2"/>
<dbReference type="Proteomes" id="UP000023541">
    <property type="component" value="Unassembled WGS sequence"/>
</dbReference>
<keyword evidence="13" id="KW-1185">Reference proteome</keyword>
<evidence type="ECO:0000256" key="6">
    <source>
        <dbReference type="ARBA" id="ARBA00022801"/>
    </source>
</evidence>
<evidence type="ECO:0000256" key="4">
    <source>
        <dbReference type="ARBA" id="ARBA00011738"/>
    </source>
</evidence>
<keyword evidence="6" id="KW-0378">Hydrolase</keyword>
<feature type="binding site" evidence="9">
    <location>
        <position position="98"/>
    </location>
    <ligand>
        <name>Mg(2+)</name>
        <dbReference type="ChEBI" id="CHEBI:18420"/>
        <label>1</label>
    </ligand>
</feature>
<feature type="domain" description="Nudix hydrolase" evidence="11">
    <location>
        <begin position="42"/>
        <end position="180"/>
    </location>
</feature>
<keyword evidence="9" id="KW-0479">Metal-binding</keyword>
<evidence type="ECO:0000256" key="8">
    <source>
        <dbReference type="ARBA" id="ARBA00032272"/>
    </source>
</evidence>
<dbReference type="RefSeq" id="WP_034238088.1">
    <property type="nucleotide sequence ID" value="NZ_AQRA01000001.1"/>
</dbReference>
<evidence type="ECO:0000256" key="1">
    <source>
        <dbReference type="ARBA" id="ARBA00000847"/>
    </source>
</evidence>
<accession>A0A023BZX2</accession>
<dbReference type="GO" id="GO:0046872">
    <property type="term" value="F:metal ion binding"/>
    <property type="evidence" value="ECO:0007669"/>
    <property type="project" value="UniProtKB-KW"/>
</dbReference>
<comment type="similarity">
    <text evidence="3">Belongs to the Nudix hydrolase family. NudK subfamily.</text>
</comment>
<dbReference type="Pfam" id="PF00293">
    <property type="entry name" value="NUDIX"/>
    <property type="match status" value="1"/>
</dbReference>
<dbReference type="CDD" id="cd24157">
    <property type="entry name" value="NUDIX_GDPMK"/>
    <property type="match status" value="1"/>
</dbReference>
<evidence type="ECO:0000256" key="3">
    <source>
        <dbReference type="ARBA" id="ARBA00007275"/>
    </source>
</evidence>
<name>A0A023BZX2_9FLAO</name>
<evidence type="ECO:0000313" key="13">
    <source>
        <dbReference type="Proteomes" id="UP000023541"/>
    </source>
</evidence>
<dbReference type="GO" id="GO:0006753">
    <property type="term" value="P:nucleoside phosphate metabolic process"/>
    <property type="evidence" value="ECO:0007669"/>
    <property type="project" value="TreeGrafter"/>
</dbReference>
<dbReference type="PANTHER" id="PTHR11839:SF18">
    <property type="entry name" value="NUDIX HYDROLASE DOMAIN-CONTAINING PROTEIN"/>
    <property type="match status" value="1"/>
</dbReference>
<dbReference type="InterPro" id="IPR015797">
    <property type="entry name" value="NUDIX_hydrolase-like_dom_sf"/>
</dbReference>
<comment type="cofactor">
    <cofactor evidence="2 9">
        <name>Mg(2+)</name>
        <dbReference type="ChEBI" id="CHEBI:18420"/>
    </cofactor>
</comment>
<dbReference type="InterPro" id="IPR004385">
    <property type="entry name" value="NDP_pyrophosphatase"/>
</dbReference>
<dbReference type="STRING" id="1317122.ATO12_01740"/>